<proteinExistence type="predicted"/>
<dbReference type="PANTHER" id="PTHR33525:SF3">
    <property type="entry name" value="RIBONUCLEASE Y"/>
    <property type="match status" value="1"/>
</dbReference>
<dbReference type="PROSITE" id="PS51833">
    <property type="entry name" value="HDOD"/>
    <property type="match status" value="1"/>
</dbReference>
<gene>
    <name evidence="2" type="ORF">MNBD_GAMMA19-1271</name>
</gene>
<feature type="domain" description="HDOD" evidence="1">
    <location>
        <begin position="24"/>
        <end position="210"/>
    </location>
</feature>
<evidence type="ECO:0000313" key="2">
    <source>
        <dbReference type="EMBL" id="VAW98481.1"/>
    </source>
</evidence>
<evidence type="ECO:0000259" key="1">
    <source>
        <dbReference type="PROSITE" id="PS51833"/>
    </source>
</evidence>
<accession>A0A3B1A330</accession>
<dbReference type="CDD" id="cd00077">
    <property type="entry name" value="HDc"/>
    <property type="match status" value="1"/>
</dbReference>
<dbReference type="Pfam" id="PF08668">
    <property type="entry name" value="HDOD"/>
    <property type="match status" value="1"/>
</dbReference>
<dbReference type="EMBL" id="UOFV01000143">
    <property type="protein sequence ID" value="VAW98481.1"/>
    <property type="molecule type" value="Genomic_DNA"/>
</dbReference>
<dbReference type="Gene3D" id="1.10.3210.10">
    <property type="entry name" value="Hypothetical protein af1432"/>
    <property type="match status" value="1"/>
</dbReference>
<dbReference type="InterPro" id="IPR006675">
    <property type="entry name" value="HDIG_dom"/>
</dbReference>
<dbReference type="InterPro" id="IPR013976">
    <property type="entry name" value="HDOD"/>
</dbReference>
<dbReference type="PANTHER" id="PTHR33525">
    <property type="match status" value="1"/>
</dbReference>
<protein>
    <submittedName>
        <fullName evidence="2">Predicted signal transduction protein</fullName>
    </submittedName>
</protein>
<dbReference type="InterPro" id="IPR003607">
    <property type="entry name" value="HD/PDEase_dom"/>
</dbReference>
<organism evidence="2">
    <name type="scientific">hydrothermal vent metagenome</name>
    <dbReference type="NCBI Taxonomy" id="652676"/>
    <lineage>
        <taxon>unclassified sequences</taxon>
        <taxon>metagenomes</taxon>
        <taxon>ecological metagenomes</taxon>
    </lineage>
</organism>
<sequence>MSSELKNRILTQLITELESNKLVLPSLPEVALKVRDTLADENVNTKAVAKVISTDAALSAKLIQVANSPLLRGTKHIDSVDMAVTRMGNTTVKNTVNSLIVQQIFQPTTDITDKLFHNFWAHSTEVAAISQALAGMARLKADQAMFAGLVHDIGALPIIKYAEDIPELLAKPYILEEIIHELHTTIGVALLSSWEFPQDIINVAAKHEDLSYDPGGAADLIDVVIAANLQSYFGKEHPHSKVTWSDVPSFARLGLDTEVSIIDMDETGESIKEVQASLLV</sequence>
<dbReference type="InterPro" id="IPR052340">
    <property type="entry name" value="RNase_Y/CdgJ"/>
</dbReference>
<name>A0A3B1A330_9ZZZZ</name>
<dbReference type="AlphaFoldDB" id="A0A3B1A330"/>
<dbReference type="NCBIfam" id="TIGR00277">
    <property type="entry name" value="HDIG"/>
    <property type="match status" value="1"/>
</dbReference>
<reference evidence="2" key="1">
    <citation type="submission" date="2018-06" db="EMBL/GenBank/DDBJ databases">
        <authorList>
            <person name="Zhirakovskaya E."/>
        </authorList>
    </citation>
    <scope>NUCLEOTIDE SEQUENCE</scope>
</reference>
<dbReference type="SUPFAM" id="SSF109604">
    <property type="entry name" value="HD-domain/PDEase-like"/>
    <property type="match status" value="1"/>
</dbReference>